<dbReference type="Pfam" id="PF01770">
    <property type="entry name" value="Folate_carrier"/>
    <property type="match status" value="1"/>
</dbReference>
<feature type="transmembrane region" description="Helical" evidence="9">
    <location>
        <begin position="174"/>
        <end position="194"/>
    </location>
</feature>
<reference evidence="10" key="1">
    <citation type="submission" date="2025-08" db="UniProtKB">
        <authorList>
            <consortium name="Ensembl"/>
        </authorList>
    </citation>
    <scope>IDENTIFICATION</scope>
</reference>
<sequence length="463" mass="52663">SRCFSHKERWRSDWRYPTTLLCIYGFFSTVKPLEPFIIPYLTGPDKNLTTEQVNNQIFPVWTYSYLAVLVPVFLLTDWLRYKPVVVFQCVSLFITTAMLLWMESVPAMQAMQFFYGVVTASEVAYFSYIYSVVDVKRYRKATSYCRSIQLLGYTVGSVLGQLLVSFNLMSYNNILVFTLVLTAIALLTSCLLPMPQQSMFFHRRHTGQKTATEGTKRHKHKAEDLEESVGADNCSKVLLQVWRDFRQCYASRQLLYWSVWWAMATCGYNQTVNYVQVLWEHAQPSQNFSIYNGGVEAVSNLLGAATAYGIGFTEVRWEQWGELALGGFSGLGAASLFLMTFIGNIWVCYAGYVIFKCLYMLLITIAMYQIAADLSMERYALVFGANNFGALALQTIITSVVVDSRGLGLGIIPQFTIYASYFSVIAVVFSLRGVFTIWRAQRSSKESTFPDKNEPPDSDEHRL</sequence>
<dbReference type="CDD" id="cd06174">
    <property type="entry name" value="MFS"/>
    <property type="match status" value="1"/>
</dbReference>
<keyword evidence="6 7" id="KW-0472">Membrane</keyword>
<organism evidence="10 11">
    <name type="scientific">Dicentrarchus labrax</name>
    <name type="common">European seabass</name>
    <name type="synonym">Morone labrax</name>
    <dbReference type="NCBI Taxonomy" id="13489"/>
    <lineage>
        <taxon>Eukaryota</taxon>
        <taxon>Metazoa</taxon>
        <taxon>Chordata</taxon>
        <taxon>Craniata</taxon>
        <taxon>Vertebrata</taxon>
        <taxon>Euteleostomi</taxon>
        <taxon>Actinopterygii</taxon>
        <taxon>Neopterygii</taxon>
        <taxon>Teleostei</taxon>
        <taxon>Neoteleostei</taxon>
        <taxon>Acanthomorphata</taxon>
        <taxon>Eupercaria</taxon>
        <taxon>Moronidae</taxon>
        <taxon>Dicentrarchus</taxon>
    </lineage>
</organism>
<comment type="subcellular location">
    <subcellularLocation>
        <location evidence="1 7">Membrane</location>
        <topology evidence="1 7">Multi-pass membrane protein</topology>
    </subcellularLocation>
</comment>
<name>A0A8C4DJJ2_DICLA</name>
<evidence type="ECO:0000313" key="10">
    <source>
        <dbReference type="Ensembl" id="ENSDLAP00005002707.1"/>
    </source>
</evidence>
<evidence type="ECO:0000256" key="8">
    <source>
        <dbReference type="SAM" id="MobiDB-lite"/>
    </source>
</evidence>
<feature type="transmembrane region" description="Helical" evidence="9">
    <location>
        <begin position="414"/>
        <end position="435"/>
    </location>
</feature>
<feature type="transmembrane region" description="Helical" evidence="9">
    <location>
        <begin position="21"/>
        <end position="41"/>
    </location>
</feature>
<protein>
    <submittedName>
        <fullName evidence="10">Solute carrier family 19 member 3a</fullName>
    </submittedName>
</protein>
<dbReference type="PIRSF" id="PIRSF028739">
    <property type="entry name" value="Folate_carrier"/>
    <property type="match status" value="1"/>
</dbReference>
<keyword evidence="3 7" id="KW-0813">Transport</keyword>
<dbReference type="InterPro" id="IPR002666">
    <property type="entry name" value="Folate_carrier"/>
</dbReference>
<evidence type="ECO:0000256" key="6">
    <source>
        <dbReference type="ARBA" id="ARBA00023136"/>
    </source>
</evidence>
<comment type="similarity">
    <text evidence="2 7">Belongs to the reduced folate carrier (RFC) transporter (TC 2.A.48) family.</text>
</comment>
<feature type="region of interest" description="Disordered" evidence="8">
    <location>
        <begin position="444"/>
        <end position="463"/>
    </location>
</feature>
<feature type="transmembrane region" description="Helical" evidence="9">
    <location>
        <begin position="150"/>
        <end position="168"/>
    </location>
</feature>
<evidence type="ECO:0000313" key="11">
    <source>
        <dbReference type="Proteomes" id="UP000694389"/>
    </source>
</evidence>
<dbReference type="FunFam" id="1.20.1250.20:FF:000225">
    <property type="entry name" value="Solute carrier family 19 member 1"/>
    <property type="match status" value="1"/>
</dbReference>
<reference evidence="10" key="2">
    <citation type="submission" date="2025-09" db="UniProtKB">
        <authorList>
            <consortium name="Ensembl"/>
        </authorList>
    </citation>
    <scope>IDENTIFICATION</scope>
</reference>
<feature type="transmembrane region" description="Helical" evidence="9">
    <location>
        <begin position="323"/>
        <end position="343"/>
    </location>
</feature>
<feature type="transmembrane region" description="Helical" evidence="9">
    <location>
        <begin position="113"/>
        <end position="130"/>
    </location>
</feature>
<feature type="transmembrane region" description="Helical" evidence="9">
    <location>
        <begin position="349"/>
        <end position="368"/>
    </location>
</feature>
<evidence type="ECO:0000256" key="7">
    <source>
        <dbReference type="PIRNR" id="PIRNR028739"/>
    </source>
</evidence>
<evidence type="ECO:0000256" key="5">
    <source>
        <dbReference type="ARBA" id="ARBA00022989"/>
    </source>
</evidence>
<evidence type="ECO:0000256" key="3">
    <source>
        <dbReference type="ARBA" id="ARBA00022448"/>
    </source>
</evidence>
<keyword evidence="4 9" id="KW-0812">Transmembrane</keyword>
<feature type="transmembrane region" description="Helical" evidence="9">
    <location>
        <begin position="380"/>
        <end position="402"/>
    </location>
</feature>
<dbReference type="PANTHER" id="PTHR10686:SF37">
    <property type="entry name" value="THIAMINE TRANSPORTER 2"/>
    <property type="match status" value="1"/>
</dbReference>
<dbReference type="Ensembl" id="ENSDLAT00005002796.2">
    <property type="protein sequence ID" value="ENSDLAP00005002707.1"/>
    <property type="gene ID" value="ENSDLAG00005001067.2"/>
</dbReference>
<dbReference type="InterPro" id="IPR036259">
    <property type="entry name" value="MFS_trans_sf"/>
</dbReference>
<evidence type="ECO:0000256" key="2">
    <source>
        <dbReference type="ARBA" id="ARBA00005773"/>
    </source>
</evidence>
<evidence type="ECO:0000256" key="9">
    <source>
        <dbReference type="SAM" id="Phobius"/>
    </source>
</evidence>
<dbReference type="GO" id="GO:0005886">
    <property type="term" value="C:plasma membrane"/>
    <property type="evidence" value="ECO:0007669"/>
    <property type="project" value="UniProtKB-UniRule"/>
</dbReference>
<feature type="transmembrane region" description="Helical" evidence="9">
    <location>
        <begin position="84"/>
        <end position="101"/>
    </location>
</feature>
<dbReference type="GeneTree" id="ENSGT00950000183022"/>
<feature type="transmembrane region" description="Helical" evidence="9">
    <location>
        <begin position="61"/>
        <end position="79"/>
    </location>
</feature>
<dbReference type="PANTHER" id="PTHR10686">
    <property type="entry name" value="FOLATE TRANSPORTER"/>
    <property type="match status" value="1"/>
</dbReference>
<accession>A0A8C4DJJ2</accession>
<dbReference type="SUPFAM" id="SSF103473">
    <property type="entry name" value="MFS general substrate transporter"/>
    <property type="match status" value="1"/>
</dbReference>
<dbReference type="GO" id="GO:0090482">
    <property type="term" value="F:vitamin transmembrane transporter activity"/>
    <property type="evidence" value="ECO:0007669"/>
    <property type="project" value="InterPro"/>
</dbReference>
<dbReference type="AlphaFoldDB" id="A0A8C4DJJ2"/>
<evidence type="ECO:0000256" key="4">
    <source>
        <dbReference type="ARBA" id="ARBA00022692"/>
    </source>
</evidence>
<dbReference type="NCBIfam" id="TIGR00806">
    <property type="entry name" value="rfc"/>
    <property type="match status" value="1"/>
</dbReference>
<proteinExistence type="inferred from homology"/>
<evidence type="ECO:0000256" key="1">
    <source>
        <dbReference type="ARBA" id="ARBA00004141"/>
    </source>
</evidence>
<keyword evidence="11" id="KW-1185">Reference proteome</keyword>
<keyword evidence="5 9" id="KW-1133">Transmembrane helix</keyword>
<dbReference type="Proteomes" id="UP000694389">
    <property type="component" value="Unassembled WGS sequence"/>
</dbReference>
<dbReference type="Gene3D" id="1.20.1250.20">
    <property type="entry name" value="MFS general substrate transporter like domains"/>
    <property type="match status" value="1"/>
</dbReference>